<evidence type="ECO:0000313" key="1">
    <source>
        <dbReference type="EMBL" id="MEJ8277721.1"/>
    </source>
</evidence>
<dbReference type="Proteomes" id="UP001364211">
    <property type="component" value="Unassembled WGS sequence"/>
</dbReference>
<protein>
    <recommendedName>
        <fullName evidence="3">ATP-dependent endonuclease</fullName>
    </recommendedName>
</protein>
<dbReference type="RefSeq" id="WP_340285835.1">
    <property type="nucleotide sequence ID" value="NZ_JBBJUP010000001.1"/>
</dbReference>
<sequence length="181" mass="18803">MTPRAVVLVEGASDAAVLETLARRRATPPRDAAIVVLHGYTNLATALRALAPVAPARAAVLCDAGAAAYCRRVAHDVGATTGGFGAGLPVRVCETDLEDELIRALGTRRVHEVLAATGELAALHALAGQPGRRGRTAGENLRRFLSARSGRKARYGALFAAELDLGALPEPLRAVLDDVGL</sequence>
<organism evidence="1 2">
    <name type="scientific">Pseudonocardia spirodelae</name>
    <dbReference type="NCBI Taxonomy" id="3133431"/>
    <lineage>
        <taxon>Bacteria</taxon>
        <taxon>Bacillati</taxon>
        <taxon>Actinomycetota</taxon>
        <taxon>Actinomycetes</taxon>
        <taxon>Pseudonocardiales</taxon>
        <taxon>Pseudonocardiaceae</taxon>
        <taxon>Pseudonocardia</taxon>
    </lineage>
</organism>
<accession>A0ABU8T188</accession>
<reference evidence="1 2" key="1">
    <citation type="submission" date="2024-03" db="EMBL/GenBank/DDBJ databases">
        <title>Draft genome sequence of Pseudonocardia sp. DW16-2.</title>
        <authorList>
            <person name="Duangmal K."/>
        </authorList>
    </citation>
    <scope>NUCLEOTIDE SEQUENCE [LARGE SCALE GENOMIC DNA]</scope>
    <source>
        <strain evidence="1 2">DW16-2</strain>
    </source>
</reference>
<dbReference type="EMBL" id="JBBJUP010000001">
    <property type="protein sequence ID" value="MEJ8277721.1"/>
    <property type="molecule type" value="Genomic_DNA"/>
</dbReference>
<name>A0ABU8T188_9PSEU</name>
<evidence type="ECO:0008006" key="3">
    <source>
        <dbReference type="Google" id="ProtNLM"/>
    </source>
</evidence>
<comment type="caution">
    <text evidence="1">The sequence shown here is derived from an EMBL/GenBank/DDBJ whole genome shotgun (WGS) entry which is preliminary data.</text>
</comment>
<evidence type="ECO:0000313" key="2">
    <source>
        <dbReference type="Proteomes" id="UP001364211"/>
    </source>
</evidence>
<keyword evidence="2" id="KW-1185">Reference proteome</keyword>
<gene>
    <name evidence="1" type="ORF">WJX68_02150</name>
</gene>
<proteinExistence type="predicted"/>